<feature type="active site" description="Nucleophile" evidence="10">
    <location>
        <position position="85"/>
    </location>
</feature>
<dbReference type="PANTHER" id="PTHR42701">
    <property type="entry name" value="IMIDAZOLE GLYCEROL PHOSPHATE SYNTHASE SUBUNIT HISH"/>
    <property type="match status" value="1"/>
</dbReference>
<comment type="subunit">
    <text evidence="10">Heterodimer of HisH and HisF.</text>
</comment>
<accession>A0ABQ3BAJ0</accession>
<evidence type="ECO:0000256" key="10">
    <source>
        <dbReference type="HAMAP-Rule" id="MF_00278"/>
    </source>
</evidence>
<proteinExistence type="inferred from homology"/>
<feature type="active site" evidence="10">
    <location>
        <position position="194"/>
    </location>
</feature>
<dbReference type="PIRSF" id="PIRSF000495">
    <property type="entry name" value="Amidotransf_hisH"/>
    <property type="match status" value="1"/>
</dbReference>
<dbReference type="Pfam" id="PF00117">
    <property type="entry name" value="GATase"/>
    <property type="match status" value="1"/>
</dbReference>
<dbReference type="Proteomes" id="UP000619761">
    <property type="component" value="Unassembled WGS sequence"/>
</dbReference>
<reference evidence="13" key="1">
    <citation type="journal article" date="2019" name="Int. J. Syst. Evol. Microbiol.">
        <title>The Global Catalogue of Microorganisms (GCM) 10K type strain sequencing project: providing services to taxonomists for standard genome sequencing and annotation.</title>
        <authorList>
            <consortium name="The Broad Institute Genomics Platform"/>
            <consortium name="The Broad Institute Genome Sequencing Center for Infectious Disease"/>
            <person name="Wu L."/>
            <person name="Ma J."/>
        </authorList>
    </citation>
    <scope>NUCLEOTIDE SEQUENCE [LARGE SCALE GENOMIC DNA]</scope>
    <source>
        <strain evidence="13">KCTC 32239</strain>
    </source>
</reference>
<evidence type="ECO:0000256" key="5">
    <source>
        <dbReference type="ARBA" id="ARBA00022962"/>
    </source>
</evidence>
<comment type="subcellular location">
    <subcellularLocation>
        <location evidence="10">Cytoplasm</location>
    </subcellularLocation>
</comment>
<gene>
    <name evidence="10 12" type="primary">hisH</name>
    <name evidence="12" type="ORF">GCM10011613_36740</name>
</gene>
<evidence type="ECO:0000256" key="7">
    <source>
        <dbReference type="ARBA" id="ARBA00023239"/>
    </source>
</evidence>
<dbReference type="HAMAP" id="MF_00278">
    <property type="entry name" value="HisH"/>
    <property type="match status" value="1"/>
</dbReference>
<name>A0ABQ3BAJ0_9GAMM</name>
<dbReference type="NCBIfam" id="TIGR01855">
    <property type="entry name" value="IMP_synth_hisH"/>
    <property type="match status" value="1"/>
</dbReference>
<keyword evidence="6 10" id="KW-0368">Histidine biosynthesis</keyword>
<keyword evidence="4 10" id="KW-0378">Hydrolase</keyword>
<protein>
    <recommendedName>
        <fullName evidence="10">Imidazole glycerol phosphate synthase subunit HisH</fullName>
        <ecNumber evidence="10">4.3.2.10</ecNumber>
    </recommendedName>
    <alternativeName>
        <fullName evidence="10">IGP synthase glutaminase subunit</fullName>
        <ecNumber evidence="10">3.5.1.2</ecNumber>
    </alternativeName>
    <alternativeName>
        <fullName evidence="10">IGP synthase subunit HisH</fullName>
    </alternativeName>
    <alternativeName>
        <fullName evidence="10">ImGP synthase subunit HisH</fullName>
        <shortName evidence="10">IGPS subunit HisH</shortName>
    </alternativeName>
</protein>
<keyword evidence="2 10" id="KW-0963">Cytoplasm</keyword>
<evidence type="ECO:0000256" key="6">
    <source>
        <dbReference type="ARBA" id="ARBA00023102"/>
    </source>
</evidence>
<organism evidence="12 13">
    <name type="scientific">Cellvibrio zantedeschiae</name>
    <dbReference type="NCBI Taxonomy" id="1237077"/>
    <lineage>
        <taxon>Bacteria</taxon>
        <taxon>Pseudomonadati</taxon>
        <taxon>Pseudomonadota</taxon>
        <taxon>Gammaproteobacteria</taxon>
        <taxon>Cellvibrionales</taxon>
        <taxon>Cellvibrionaceae</taxon>
        <taxon>Cellvibrio</taxon>
    </lineage>
</organism>
<evidence type="ECO:0000256" key="2">
    <source>
        <dbReference type="ARBA" id="ARBA00022490"/>
    </source>
</evidence>
<dbReference type="InterPro" id="IPR029062">
    <property type="entry name" value="Class_I_gatase-like"/>
</dbReference>
<evidence type="ECO:0000259" key="11">
    <source>
        <dbReference type="Pfam" id="PF00117"/>
    </source>
</evidence>
<comment type="pathway">
    <text evidence="1 10">Amino-acid biosynthesis; L-histidine biosynthesis; L-histidine from 5-phospho-alpha-D-ribose 1-diphosphate: step 5/9.</text>
</comment>
<evidence type="ECO:0000256" key="1">
    <source>
        <dbReference type="ARBA" id="ARBA00005091"/>
    </source>
</evidence>
<comment type="catalytic activity">
    <reaction evidence="8 10">
        <text>5-[(5-phospho-1-deoxy-D-ribulos-1-ylimino)methylamino]-1-(5-phospho-beta-D-ribosyl)imidazole-4-carboxamide + L-glutamine = D-erythro-1-(imidazol-4-yl)glycerol 3-phosphate + 5-amino-1-(5-phospho-beta-D-ribosyl)imidazole-4-carboxamide + L-glutamate + H(+)</text>
        <dbReference type="Rhea" id="RHEA:24793"/>
        <dbReference type="ChEBI" id="CHEBI:15378"/>
        <dbReference type="ChEBI" id="CHEBI:29985"/>
        <dbReference type="ChEBI" id="CHEBI:58278"/>
        <dbReference type="ChEBI" id="CHEBI:58359"/>
        <dbReference type="ChEBI" id="CHEBI:58475"/>
        <dbReference type="ChEBI" id="CHEBI:58525"/>
        <dbReference type="EC" id="4.3.2.10"/>
    </reaction>
</comment>
<dbReference type="InterPro" id="IPR017926">
    <property type="entry name" value="GATASE"/>
</dbReference>
<dbReference type="CDD" id="cd01748">
    <property type="entry name" value="GATase1_IGP_Synthase"/>
    <property type="match status" value="1"/>
</dbReference>
<comment type="caution">
    <text evidence="12">The sequence shown here is derived from an EMBL/GenBank/DDBJ whole genome shotgun (WGS) entry which is preliminary data.</text>
</comment>
<evidence type="ECO:0000256" key="3">
    <source>
        <dbReference type="ARBA" id="ARBA00022605"/>
    </source>
</evidence>
<comment type="catalytic activity">
    <reaction evidence="9 10">
        <text>L-glutamine + H2O = L-glutamate + NH4(+)</text>
        <dbReference type="Rhea" id="RHEA:15889"/>
        <dbReference type="ChEBI" id="CHEBI:15377"/>
        <dbReference type="ChEBI" id="CHEBI:28938"/>
        <dbReference type="ChEBI" id="CHEBI:29985"/>
        <dbReference type="ChEBI" id="CHEBI:58359"/>
        <dbReference type="EC" id="3.5.1.2"/>
    </reaction>
</comment>
<evidence type="ECO:0000313" key="13">
    <source>
        <dbReference type="Proteomes" id="UP000619761"/>
    </source>
</evidence>
<dbReference type="Gene3D" id="3.40.50.880">
    <property type="match status" value="1"/>
</dbReference>
<dbReference type="SUPFAM" id="SSF52317">
    <property type="entry name" value="Class I glutamine amidotransferase-like"/>
    <property type="match status" value="1"/>
</dbReference>
<dbReference type="EC" id="3.5.1.2" evidence="10"/>
<keyword evidence="3 10" id="KW-0028">Amino-acid biosynthesis</keyword>
<dbReference type="PROSITE" id="PS51273">
    <property type="entry name" value="GATASE_TYPE_1"/>
    <property type="match status" value="1"/>
</dbReference>
<keyword evidence="5 10" id="KW-0315">Glutamine amidotransferase</keyword>
<evidence type="ECO:0000256" key="8">
    <source>
        <dbReference type="ARBA" id="ARBA00047838"/>
    </source>
</evidence>
<keyword evidence="13" id="KW-1185">Reference proteome</keyword>
<dbReference type="EC" id="4.3.2.10" evidence="10"/>
<sequence>MTQQTVAVIDYGMGNLHSVKSALEHVAPEQKVVVTSDPAVVAAADRVIFPGVGAIRDCMGEINRLGFDKLLREQVATGKPVLAICVGLQALMDHSEENNGVDCIGIFPGQVKFFGTNHKDANGNALKVPHMGWNQVNHDDHPLWADIPQNSRFYFVHSFYVQAADESLVAASCEYGVKFDTALTRDNLFAVQFHPEKSHTSGLQLLKNFLQWDGKA</sequence>
<dbReference type="RefSeq" id="WP_189421347.1">
    <property type="nucleotide sequence ID" value="NZ_BMYZ01000005.1"/>
</dbReference>
<dbReference type="InterPro" id="IPR010139">
    <property type="entry name" value="Imidazole-glycPsynth_HisH"/>
</dbReference>
<keyword evidence="7 10" id="KW-0456">Lyase</keyword>
<dbReference type="EMBL" id="BMYZ01000005">
    <property type="protein sequence ID" value="GGY88344.1"/>
    <property type="molecule type" value="Genomic_DNA"/>
</dbReference>
<evidence type="ECO:0000256" key="4">
    <source>
        <dbReference type="ARBA" id="ARBA00022801"/>
    </source>
</evidence>
<feature type="active site" evidence="10">
    <location>
        <position position="196"/>
    </location>
</feature>
<feature type="domain" description="Glutamine amidotransferase" evidence="11">
    <location>
        <begin position="8"/>
        <end position="210"/>
    </location>
</feature>
<dbReference type="PANTHER" id="PTHR42701:SF2">
    <property type="entry name" value="IMIDAZOLE GLYCEROL PHOSPHATE SYNTHASE SUBUNIT HISH 1"/>
    <property type="match status" value="1"/>
</dbReference>
<comment type="function">
    <text evidence="10">IGPS catalyzes the conversion of PRFAR and glutamine to IGP, AICAR and glutamate. The HisH subunit catalyzes the hydrolysis of glutamine to glutamate and ammonia as part of the synthesis of IGP and AICAR. The resulting ammonia molecule is channeled to the active site of HisF.</text>
</comment>
<evidence type="ECO:0000313" key="12">
    <source>
        <dbReference type="EMBL" id="GGY88344.1"/>
    </source>
</evidence>
<evidence type="ECO:0000256" key="9">
    <source>
        <dbReference type="ARBA" id="ARBA00049534"/>
    </source>
</evidence>